<dbReference type="GO" id="GO:0008374">
    <property type="term" value="F:O-acyltransferase activity"/>
    <property type="evidence" value="ECO:0007669"/>
    <property type="project" value="InterPro"/>
</dbReference>
<dbReference type="Pfam" id="PF02450">
    <property type="entry name" value="LCAT"/>
    <property type="match status" value="1"/>
</dbReference>
<evidence type="ECO:0000256" key="1">
    <source>
        <dbReference type="SAM" id="MobiDB-lite"/>
    </source>
</evidence>
<gene>
    <name evidence="3" type="ORF">FVE85_3146</name>
</gene>
<feature type="compositionally biased region" description="Basic and acidic residues" evidence="1">
    <location>
        <begin position="368"/>
        <end position="381"/>
    </location>
</feature>
<dbReference type="PANTHER" id="PTHR11440">
    <property type="entry name" value="LECITHIN-CHOLESTEROL ACYLTRANSFERASE-RELATED"/>
    <property type="match status" value="1"/>
</dbReference>
<protein>
    <submittedName>
        <fullName evidence="3">Phospholipid:diacylglycerol acyltransferase</fullName>
    </submittedName>
</protein>
<sequence length="642" mass="71686">MAERDAAIATKDNVATRTSRADVGRAGSQMSTLILGAFVVLVVGILAGTLLNERELVRLFKLDQHFDKESTLLDGVTATVNTAVEDLKQQYAEAFADRVGLKMKEEYHAFSPVLLLPGITSTALELWQGKECASEQFRKKFWGSESMMRNFVRNASCWLEHLGLSNEWDDPENIVLRASEGFSASDFLFPGYFVWAKMLENLRDVGYEPRNMHLLAYDWRQSLEDLESKEAFWEHMAGMVERLRNRNHARRVYIVSHSMGGVLAHYFIHWASHHKGDQWITDNVEGWINIAGPLLGVPKTISAVLSGEMRDTAEFGMFSKQVIGAIFGNDLFVRFFRSLGSLPSMFPSGSPKVWQAFHKAPLLRVQESMKEEASTESHSEATKNVSEPGSPPRRDMILDEPLCKRTDLQETVAGSEYSTATIYELLGKVAPRYFALVQSHYAHGSSGPETVGSLSKKWFSSEQNPLPGAAELKITCMYGVLQSHTTEVGYEYSIDADADESATLLSINTSVSVPEFNLTKGIYNGRGDGTVPWASMVYPCLKWKYGGLLINPARLPVSIREYLEDPSKLSLLDKDYMRGGKYSVGHVEIIANMDVMRDVIKLVSLPLDKPEAKPTLLEDVFATDANDIFEKLHPGRKVGGEE</sequence>
<dbReference type="InterPro" id="IPR003386">
    <property type="entry name" value="LACT/PDAT_acylTrfase"/>
</dbReference>
<accession>A0A5J4YUI0</accession>
<keyword evidence="3" id="KW-0808">Transferase</keyword>
<evidence type="ECO:0000256" key="2">
    <source>
        <dbReference type="SAM" id="Phobius"/>
    </source>
</evidence>
<feature type="transmembrane region" description="Helical" evidence="2">
    <location>
        <begin position="30"/>
        <end position="51"/>
    </location>
</feature>
<dbReference type="Proteomes" id="UP000324585">
    <property type="component" value="Unassembled WGS sequence"/>
</dbReference>
<keyword evidence="2" id="KW-0812">Transmembrane</keyword>
<comment type="caution">
    <text evidence="3">The sequence shown here is derived from an EMBL/GenBank/DDBJ whole genome shotgun (WGS) entry which is preliminary data.</text>
</comment>
<keyword evidence="2" id="KW-0472">Membrane</keyword>
<organism evidence="3 4">
    <name type="scientific">Porphyridium purpureum</name>
    <name type="common">Red alga</name>
    <name type="synonym">Porphyridium cruentum</name>
    <dbReference type="NCBI Taxonomy" id="35688"/>
    <lineage>
        <taxon>Eukaryota</taxon>
        <taxon>Rhodophyta</taxon>
        <taxon>Bangiophyceae</taxon>
        <taxon>Porphyridiales</taxon>
        <taxon>Porphyridiaceae</taxon>
        <taxon>Porphyridium</taxon>
    </lineage>
</organism>
<reference evidence="4" key="1">
    <citation type="journal article" date="2019" name="Nat. Commun.">
        <title>Expansion of phycobilisome linker gene families in mesophilic red algae.</title>
        <authorList>
            <person name="Lee J."/>
            <person name="Kim D."/>
            <person name="Bhattacharya D."/>
            <person name="Yoon H.S."/>
        </authorList>
    </citation>
    <scope>NUCLEOTIDE SEQUENCE [LARGE SCALE GENOMIC DNA]</scope>
    <source>
        <strain evidence="4">CCMP 1328</strain>
    </source>
</reference>
<dbReference type="AlphaFoldDB" id="A0A5J4YUI0"/>
<dbReference type="SUPFAM" id="SSF53474">
    <property type="entry name" value="alpha/beta-Hydrolases"/>
    <property type="match status" value="1"/>
</dbReference>
<keyword evidence="4" id="KW-1185">Reference proteome</keyword>
<proteinExistence type="predicted"/>
<dbReference type="GO" id="GO:0006629">
    <property type="term" value="P:lipid metabolic process"/>
    <property type="evidence" value="ECO:0007669"/>
    <property type="project" value="InterPro"/>
</dbReference>
<dbReference type="Gene3D" id="3.40.50.1820">
    <property type="entry name" value="alpha/beta hydrolase"/>
    <property type="match status" value="1"/>
</dbReference>
<keyword evidence="3" id="KW-0012">Acyltransferase</keyword>
<name>A0A5J4YUI0_PORPP</name>
<dbReference type="OrthoDB" id="190846at2759"/>
<evidence type="ECO:0000313" key="3">
    <source>
        <dbReference type="EMBL" id="KAA8494905.1"/>
    </source>
</evidence>
<feature type="region of interest" description="Disordered" evidence="1">
    <location>
        <begin position="368"/>
        <end position="397"/>
    </location>
</feature>
<dbReference type="InterPro" id="IPR029058">
    <property type="entry name" value="AB_hydrolase_fold"/>
</dbReference>
<evidence type="ECO:0000313" key="4">
    <source>
        <dbReference type="Proteomes" id="UP000324585"/>
    </source>
</evidence>
<dbReference type="EMBL" id="VRMN01000004">
    <property type="protein sequence ID" value="KAA8494905.1"/>
    <property type="molecule type" value="Genomic_DNA"/>
</dbReference>
<dbReference type="OMA" id="GSDWCAR"/>
<keyword evidence="2" id="KW-1133">Transmembrane helix</keyword>